<proteinExistence type="predicted"/>
<accession>A0A2R4ADX6</accession>
<organism evidence="1">
    <name type="scientific">Escherichia coli</name>
    <dbReference type="NCBI Taxonomy" id="562"/>
    <lineage>
        <taxon>Bacteria</taxon>
        <taxon>Pseudomonadati</taxon>
        <taxon>Pseudomonadota</taxon>
        <taxon>Gammaproteobacteria</taxon>
        <taxon>Enterobacterales</taxon>
        <taxon>Enterobacteriaceae</taxon>
        <taxon>Escherichia</taxon>
    </lineage>
</organism>
<keyword evidence="1" id="KW-0614">Plasmid</keyword>
<name>A0A2R4ADX6_ECOLX</name>
<dbReference type="AlphaFoldDB" id="A0A2R4ADX6"/>
<protein>
    <submittedName>
        <fullName evidence="1">Uncharacterized protein</fullName>
    </submittedName>
</protein>
<evidence type="ECO:0000313" key="1">
    <source>
        <dbReference type="EMBL" id="AVR62839.1"/>
    </source>
</evidence>
<dbReference type="EMBL" id="MG692675">
    <property type="protein sequence ID" value="AVR62839.1"/>
    <property type="molecule type" value="Genomic_DNA"/>
</dbReference>
<reference evidence="1" key="1">
    <citation type="journal article" date="2018" name="Vet. Microbiol.">
        <title>Longitudinal study of Escherichia coli plasmid resistance to extended-spectrum cephalosporins in free-range broilers.</title>
        <authorList>
            <person name="Baron S."/>
            <person name="Le Devendec L."/>
            <person name="Touzain F."/>
            <person name="Jouy E."/>
            <person name="Lucas P."/>
            <person name="de Boisseson C."/>
            <person name="Larvor E."/>
            <person name="Kempf I."/>
        </authorList>
    </citation>
    <scope>NUCLEOTIDE SEQUENCE</scope>
    <source>
        <strain evidence="1">DH5alpha</strain>
        <plasmid evidence="1">p300-5</plasmid>
    </source>
</reference>
<gene>
    <name evidence="1" type="ORF">p300-5_00132</name>
</gene>
<sequence>MLTVILDQTQYGIEPAHTRIVGVARTKQSGQFQESFSQTGILGDTGIKLCSLYDVSHSGIGGPQ</sequence>
<geneLocation type="plasmid" evidence="1">
    <name>p300-5</name>
</geneLocation>